<dbReference type="Pfam" id="PF00102">
    <property type="entry name" value="Y_phosphatase"/>
    <property type="match status" value="2"/>
</dbReference>
<dbReference type="GO" id="GO:0004725">
    <property type="term" value="F:protein tyrosine phosphatase activity"/>
    <property type="evidence" value="ECO:0007669"/>
    <property type="project" value="InterPro"/>
</dbReference>
<dbReference type="InterPro" id="IPR052782">
    <property type="entry name" value="Oocyte-zygote_transition_reg"/>
</dbReference>
<evidence type="ECO:0000256" key="2">
    <source>
        <dbReference type="SAM" id="SignalP"/>
    </source>
</evidence>
<dbReference type="CDD" id="cd00047">
    <property type="entry name" value="PTPc"/>
    <property type="match status" value="1"/>
</dbReference>
<dbReference type="InterPro" id="IPR000387">
    <property type="entry name" value="Tyr_Pase_dom"/>
</dbReference>
<keyword evidence="2" id="KW-0732">Signal</keyword>
<dbReference type="PRINTS" id="PR00700">
    <property type="entry name" value="PRTYPHPHTASE"/>
</dbReference>
<reference evidence="6" key="1">
    <citation type="submission" date="2017-02" db="UniProtKB">
        <authorList>
            <consortium name="WormBaseParasite"/>
        </authorList>
    </citation>
    <scope>IDENTIFICATION</scope>
</reference>
<evidence type="ECO:0000313" key="5">
    <source>
        <dbReference type="Proteomes" id="UP000038045"/>
    </source>
</evidence>
<sequence>MRKQFRCIILTYICAFALQIFPPLPKDLNESSFSYTLKDNSLYGLVLVNCPTNYSRYVINSKIYTFRKNGYNIKKELFETSENVWVAVAKKFNKTKVECGKFKDINYKHEISWNLEIIWKNREVNVDIILPYDIYKNPMKDKCGYNNVNLTILSVEKYNNFTMIQIENYKDIKLSASKTYYFFDGSRINSSESLLLPCGVVRLYEDMYKIKLEGLDYLEDSQIEHNIKVFRIPESGSITFKVDLRVFDPYLNSQLFKNFTFEVMDVEYNYKKMTYLRKKLFKIPFYLFVNEYKILEIRFKYLSEYGKEKRLRETIFFGPEDDNIFINDSLVEVNGDKDLILPNCEHDKISYAYLDKAIVYGSDEIFFQKRGFFGSNEEKLKSIIYNFKYFNITDRGKLDLQCIYKTPGGTITINKMYYRSDLVKITKNSDGYYVYTNIDNFLKTQEEMEKSNSWSEKYFEDIFDEIYTVLVLEGGFLVTLTFFMFFVLPVKYICLKLKELLRRRSIRKQYPNVYHLWNFIKSRGIENFCKMIYDKKYIPSTFKNLEEINESFNDETIIKYFYDNTFDNSLLETCKKLNNNLKLHYIKTPNRRYILSDAPDEVTIKDFFKMLYVENISLVVSIMDPFDFKYQLNLLEDNFFLKFGMKYGNFYFKRFAVGRDLTNNFSSWFYNISCDTGIYREVNFFCIRDWKEYDLLNECGQYYKNYKNMMSLCKDNVLIHSSSGSSTKAFMFAYFALICDNLESKKPFINPLDIIKDVRESRYGGYINDKEFAFVINFIITSYFDTQILYDTKSACINYYKEYKEYMKEFFEIEKPENQKISKILTFLNIINEEKMDDLWKLGSLFYLYSGKELNEMCKRFVNVLSSKNYCKKIRNLDIYCFDTGAICIGEKALDDPSGFFHANKIILKDCKEKEQIKLILSQAPTPEGEEDMIDIIYENKIDFVVILISLEESLGRKPSWRFYLPREKRTVNIKGYTVNRLFSKYYSDLSTSDIEYSIISNKNISHRFRVLHYENWPEDGLPTNISCISELCNIIRKDQNYLNILIHCGCGIGRTGTFALAYMIIHSVCYEDMFDPVKELKLLRKHRFGAVQTKKQFVFAIGVAVKYFKNEILENNSKKYYKFLELIEKICY</sequence>
<organism evidence="5 6">
    <name type="scientific">Parastrongyloides trichosuri</name>
    <name type="common">Possum-specific nematode worm</name>
    <dbReference type="NCBI Taxonomy" id="131310"/>
    <lineage>
        <taxon>Eukaryota</taxon>
        <taxon>Metazoa</taxon>
        <taxon>Ecdysozoa</taxon>
        <taxon>Nematoda</taxon>
        <taxon>Chromadorea</taxon>
        <taxon>Rhabditida</taxon>
        <taxon>Tylenchina</taxon>
        <taxon>Panagrolaimomorpha</taxon>
        <taxon>Strongyloidoidea</taxon>
        <taxon>Strongyloididae</taxon>
        <taxon>Parastrongyloides</taxon>
    </lineage>
</organism>
<dbReference type="Pfam" id="PF24486">
    <property type="entry name" value="DUF7583"/>
    <property type="match status" value="1"/>
</dbReference>
<dbReference type="SMART" id="SM00404">
    <property type="entry name" value="PTPc_motif"/>
    <property type="match status" value="1"/>
</dbReference>
<dbReference type="SMART" id="SM00194">
    <property type="entry name" value="PTPc"/>
    <property type="match status" value="1"/>
</dbReference>
<feature type="domain" description="Tyrosine-protein phosphatase" evidence="3">
    <location>
        <begin position="557"/>
        <end position="782"/>
    </location>
</feature>
<dbReference type="InterPro" id="IPR000242">
    <property type="entry name" value="PTP_cat"/>
</dbReference>
<dbReference type="STRING" id="131310.A0A0N4Z9S9"/>
<protein>
    <recommendedName>
        <fullName evidence="7">Protein-tyrosine-phosphatase</fullName>
    </recommendedName>
</protein>
<keyword evidence="5" id="KW-1185">Reference proteome</keyword>
<dbReference type="Gene3D" id="3.90.190.10">
    <property type="entry name" value="Protein tyrosine phosphatase superfamily"/>
    <property type="match status" value="2"/>
</dbReference>
<feature type="transmembrane region" description="Helical" evidence="1">
    <location>
        <begin position="466"/>
        <end position="494"/>
    </location>
</feature>
<feature type="domain" description="Tyrosine-protein phosphatase" evidence="3">
    <location>
        <begin position="872"/>
        <end position="1108"/>
    </location>
</feature>
<dbReference type="InterPro" id="IPR029021">
    <property type="entry name" value="Prot-tyrosine_phosphatase-like"/>
</dbReference>
<dbReference type="InterPro" id="IPR056005">
    <property type="entry name" value="DUF7583"/>
</dbReference>
<accession>A0A0N4Z9S9</accession>
<dbReference type="PROSITE" id="PS00383">
    <property type="entry name" value="TYR_PHOSPHATASE_1"/>
    <property type="match status" value="1"/>
</dbReference>
<evidence type="ECO:0008006" key="7">
    <source>
        <dbReference type="Google" id="ProtNLM"/>
    </source>
</evidence>
<dbReference type="WBParaSite" id="PTRK_0000414000.1">
    <property type="protein sequence ID" value="PTRK_0000414000.1"/>
    <property type="gene ID" value="PTRK_0000414000"/>
</dbReference>
<dbReference type="InterPro" id="IPR003595">
    <property type="entry name" value="Tyr_Pase_cat"/>
</dbReference>
<dbReference type="InterPro" id="IPR016130">
    <property type="entry name" value="Tyr_Pase_AS"/>
</dbReference>
<evidence type="ECO:0000256" key="1">
    <source>
        <dbReference type="SAM" id="Phobius"/>
    </source>
</evidence>
<evidence type="ECO:0000259" key="4">
    <source>
        <dbReference type="PROSITE" id="PS50056"/>
    </source>
</evidence>
<dbReference type="PROSITE" id="PS50056">
    <property type="entry name" value="TYR_PHOSPHATASE_2"/>
    <property type="match status" value="1"/>
</dbReference>
<feature type="chain" id="PRO_5005891345" description="Protein-tyrosine-phosphatase" evidence="2">
    <location>
        <begin position="20"/>
        <end position="1133"/>
    </location>
</feature>
<feature type="domain" description="Tyrosine specific protein phosphatases" evidence="4">
    <location>
        <begin position="1030"/>
        <end position="1099"/>
    </location>
</feature>
<dbReference type="AlphaFoldDB" id="A0A0N4Z9S9"/>
<proteinExistence type="predicted"/>
<evidence type="ECO:0000313" key="6">
    <source>
        <dbReference type="WBParaSite" id="PTRK_0000414000.1"/>
    </source>
</evidence>
<dbReference type="InterPro" id="IPR056007">
    <property type="entry name" value="DUF7585"/>
</dbReference>
<dbReference type="PROSITE" id="PS50055">
    <property type="entry name" value="TYR_PHOSPHATASE_PTP"/>
    <property type="match status" value="2"/>
</dbReference>
<dbReference type="PANTHER" id="PTHR46163">
    <property type="entry name" value="TYROSINE-PROTEIN PHOSPHATASE-RELATED"/>
    <property type="match status" value="1"/>
</dbReference>
<dbReference type="SUPFAM" id="SSF52799">
    <property type="entry name" value="(Phosphotyrosine protein) phosphatases II"/>
    <property type="match status" value="2"/>
</dbReference>
<keyword evidence="1" id="KW-0472">Membrane</keyword>
<evidence type="ECO:0000259" key="3">
    <source>
        <dbReference type="PROSITE" id="PS50055"/>
    </source>
</evidence>
<dbReference type="Proteomes" id="UP000038045">
    <property type="component" value="Unplaced"/>
</dbReference>
<dbReference type="Pfam" id="PF24490">
    <property type="entry name" value="DUF7585"/>
    <property type="match status" value="1"/>
</dbReference>
<keyword evidence="1" id="KW-1133">Transmembrane helix</keyword>
<keyword evidence="1" id="KW-0812">Transmembrane</keyword>
<feature type="signal peptide" evidence="2">
    <location>
        <begin position="1"/>
        <end position="19"/>
    </location>
</feature>
<name>A0A0N4Z9S9_PARTI</name>